<evidence type="ECO:0000256" key="5">
    <source>
        <dbReference type="ARBA" id="ARBA00022989"/>
    </source>
</evidence>
<comment type="subcellular location">
    <subcellularLocation>
        <location evidence="1">Membrane</location>
        <topology evidence="1">Multi-pass membrane protein</topology>
    </subcellularLocation>
</comment>
<dbReference type="InterPro" id="IPR038377">
    <property type="entry name" value="Na/Glc_symporter_sf"/>
</dbReference>
<dbReference type="PROSITE" id="PS50283">
    <property type="entry name" value="NA_SOLUT_SYMP_3"/>
    <property type="match status" value="1"/>
</dbReference>
<evidence type="ECO:0000256" key="4">
    <source>
        <dbReference type="ARBA" id="ARBA00022692"/>
    </source>
</evidence>
<evidence type="ECO:0000256" key="1">
    <source>
        <dbReference type="ARBA" id="ARBA00004141"/>
    </source>
</evidence>
<dbReference type="RefSeq" id="WP_157848848.1">
    <property type="nucleotide sequence ID" value="NZ_JBHSPX010000004.1"/>
</dbReference>
<dbReference type="Proteomes" id="UP001596139">
    <property type="component" value="Unassembled WGS sequence"/>
</dbReference>
<evidence type="ECO:0000256" key="3">
    <source>
        <dbReference type="ARBA" id="ARBA00022448"/>
    </source>
</evidence>
<feature type="transmembrane region" description="Helical" evidence="8">
    <location>
        <begin position="31"/>
        <end position="50"/>
    </location>
</feature>
<feature type="transmembrane region" description="Helical" evidence="8">
    <location>
        <begin position="221"/>
        <end position="245"/>
    </location>
</feature>
<keyword evidence="3" id="KW-0813">Transport</keyword>
<evidence type="ECO:0000313" key="10">
    <source>
        <dbReference type="Proteomes" id="UP001596139"/>
    </source>
</evidence>
<feature type="transmembrane region" description="Helical" evidence="8">
    <location>
        <begin position="352"/>
        <end position="371"/>
    </location>
</feature>
<feature type="transmembrane region" description="Helical" evidence="8">
    <location>
        <begin position="377"/>
        <end position="400"/>
    </location>
</feature>
<keyword evidence="4 8" id="KW-0812">Transmembrane</keyword>
<sequence length="494" mass="50747">MGRSAGPPAPLPHPAEWALGGRRLTALPTNLLLGGTVITAYTYVAIPGLMFGAGGLALYALTYLLLLTPLLMLVLPRLHRVAARHGLVTAADYVRARHGSHTLALAVALTSILATMPYLALQVIGVTTLLDAMGLPVGGAACAVALVVVLLCSAALIHPGGLRACARIAPVKAALCAGVLILVAVLAVAEFGGPGAVFAAADRRLAAQGLSLVVPPESVTAYATLALGSALAQPMYPQIVTAALASRGRRPLRAAIAALPLWALSLALSAFLGVAALAAGVQTHPGHAELAVPLLIRNLVPEQLAGFLYGALAVGALLPAAVMAIGMAALLVRNVYSEYLNPTATPKHEVRVARTASLGITAGALLFALVLRPQDAVNLHLLGGVWVLQTLPAVALSLFTRWFHHRALLAGWAAGMAAGTALICLHGFSSVVDLGIGPLHAPIYVALPALVLNLATAAVLTPVLDRLGSPRWKDATTCGTPHERRGSRYTVVVD</sequence>
<evidence type="ECO:0000256" key="6">
    <source>
        <dbReference type="ARBA" id="ARBA00023136"/>
    </source>
</evidence>
<organism evidence="9 10">
    <name type="scientific">Streptomyces ochraceiscleroticus</name>
    <dbReference type="NCBI Taxonomy" id="47761"/>
    <lineage>
        <taxon>Bacteria</taxon>
        <taxon>Bacillati</taxon>
        <taxon>Actinomycetota</taxon>
        <taxon>Actinomycetes</taxon>
        <taxon>Kitasatosporales</taxon>
        <taxon>Streptomycetaceae</taxon>
        <taxon>Streptomyces</taxon>
    </lineage>
</organism>
<comment type="caution">
    <text evidence="9">The sequence shown here is derived from an EMBL/GenBank/DDBJ whole genome shotgun (WGS) entry which is preliminary data.</text>
</comment>
<dbReference type="PANTHER" id="PTHR48086">
    <property type="entry name" value="SODIUM/PROLINE SYMPORTER-RELATED"/>
    <property type="match status" value="1"/>
</dbReference>
<evidence type="ECO:0000256" key="7">
    <source>
        <dbReference type="RuleBase" id="RU362091"/>
    </source>
</evidence>
<keyword evidence="6 8" id="KW-0472">Membrane</keyword>
<name>A0ABW1MIS8_9ACTN</name>
<reference evidence="10" key="1">
    <citation type="journal article" date="2019" name="Int. J. Syst. Evol. Microbiol.">
        <title>The Global Catalogue of Microorganisms (GCM) 10K type strain sequencing project: providing services to taxonomists for standard genome sequencing and annotation.</title>
        <authorList>
            <consortium name="The Broad Institute Genomics Platform"/>
            <consortium name="The Broad Institute Genome Sequencing Center for Infectious Disease"/>
            <person name="Wu L."/>
            <person name="Ma J."/>
        </authorList>
    </citation>
    <scope>NUCLEOTIDE SEQUENCE [LARGE SCALE GENOMIC DNA]</scope>
    <source>
        <strain evidence="10">CGMCC 1.15180</strain>
    </source>
</reference>
<keyword evidence="10" id="KW-1185">Reference proteome</keyword>
<feature type="transmembrane region" description="Helical" evidence="8">
    <location>
        <begin position="137"/>
        <end position="157"/>
    </location>
</feature>
<protein>
    <submittedName>
        <fullName evidence="9">Sodium:solute symporter</fullName>
    </submittedName>
</protein>
<comment type="similarity">
    <text evidence="2 7">Belongs to the sodium:solute symporter (SSF) (TC 2.A.21) family.</text>
</comment>
<feature type="transmembrane region" description="Helical" evidence="8">
    <location>
        <begin position="307"/>
        <end position="332"/>
    </location>
</feature>
<accession>A0ABW1MIS8</accession>
<feature type="transmembrane region" description="Helical" evidence="8">
    <location>
        <begin position="56"/>
        <end position="75"/>
    </location>
</feature>
<feature type="transmembrane region" description="Helical" evidence="8">
    <location>
        <begin position="407"/>
        <end position="429"/>
    </location>
</feature>
<dbReference type="InterPro" id="IPR050277">
    <property type="entry name" value="Sodium:Solute_Symporter"/>
</dbReference>
<dbReference type="InterPro" id="IPR001734">
    <property type="entry name" value="Na/solute_symporter"/>
</dbReference>
<evidence type="ECO:0000313" key="9">
    <source>
        <dbReference type="EMBL" id="MFC6063200.1"/>
    </source>
</evidence>
<proteinExistence type="inferred from homology"/>
<evidence type="ECO:0000256" key="8">
    <source>
        <dbReference type="SAM" id="Phobius"/>
    </source>
</evidence>
<keyword evidence="5 8" id="KW-1133">Transmembrane helix</keyword>
<feature type="transmembrane region" description="Helical" evidence="8">
    <location>
        <begin position="257"/>
        <end position="281"/>
    </location>
</feature>
<dbReference type="EMBL" id="JBHSPX010000004">
    <property type="protein sequence ID" value="MFC6063200.1"/>
    <property type="molecule type" value="Genomic_DNA"/>
</dbReference>
<feature type="transmembrane region" description="Helical" evidence="8">
    <location>
        <begin position="169"/>
        <end position="189"/>
    </location>
</feature>
<feature type="transmembrane region" description="Helical" evidence="8">
    <location>
        <begin position="441"/>
        <end position="464"/>
    </location>
</feature>
<evidence type="ECO:0000256" key="2">
    <source>
        <dbReference type="ARBA" id="ARBA00006434"/>
    </source>
</evidence>
<dbReference type="PANTHER" id="PTHR48086:SF8">
    <property type="entry name" value="MONOCARBOXYLIC ACID PERMEASE"/>
    <property type="match status" value="1"/>
</dbReference>
<feature type="transmembrane region" description="Helical" evidence="8">
    <location>
        <begin position="103"/>
        <end position="125"/>
    </location>
</feature>
<gene>
    <name evidence="9" type="ORF">ACFP4F_11620</name>
</gene>
<dbReference type="Pfam" id="PF00474">
    <property type="entry name" value="SSF"/>
    <property type="match status" value="1"/>
</dbReference>
<dbReference type="Gene3D" id="1.20.1730.10">
    <property type="entry name" value="Sodium/glucose cotransporter"/>
    <property type="match status" value="1"/>
</dbReference>